<feature type="compositionally biased region" description="Basic and acidic residues" evidence="1">
    <location>
        <begin position="73"/>
        <end position="91"/>
    </location>
</feature>
<gene>
    <name evidence="2" type="ORF">TR156728</name>
</gene>
<dbReference type="EMBL" id="GEEE01016453">
    <property type="protein sequence ID" value="JAP46772.1"/>
    <property type="molecule type" value="Transcribed_RNA"/>
</dbReference>
<evidence type="ECO:0000313" key="2">
    <source>
        <dbReference type="EMBL" id="JAP46772.1"/>
    </source>
</evidence>
<sequence length="117" mass="13094">FFLFTELIEDPLVIFAAKMESQLRLISTFILAALLLGPVAEAGPRDLKNDEINNFNAEEEKYFWEKPIEVVAKKDDQKNNDPPKIEGDASKNSKSGQHMDLIAMAVTAVVTVVLLQF</sequence>
<reference evidence="2" key="1">
    <citation type="submission" date="2016-01" db="EMBL/GenBank/DDBJ databases">
        <title>Reference transcriptome for the parasite Schistocephalus solidus: insights into the molecular evolution of parasitism.</title>
        <authorList>
            <person name="Hebert F.O."/>
            <person name="Grambauer S."/>
            <person name="Barber I."/>
            <person name="Landry C.R."/>
            <person name="Aubin-Horth N."/>
        </authorList>
    </citation>
    <scope>NUCLEOTIDE SEQUENCE</scope>
</reference>
<dbReference type="AlphaFoldDB" id="A0A0X3PF45"/>
<proteinExistence type="predicted"/>
<evidence type="ECO:0000256" key="1">
    <source>
        <dbReference type="SAM" id="MobiDB-lite"/>
    </source>
</evidence>
<organism evidence="2">
    <name type="scientific">Schistocephalus solidus</name>
    <name type="common">Tapeworm</name>
    <dbReference type="NCBI Taxonomy" id="70667"/>
    <lineage>
        <taxon>Eukaryota</taxon>
        <taxon>Metazoa</taxon>
        <taxon>Spiralia</taxon>
        <taxon>Lophotrochozoa</taxon>
        <taxon>Platyhelminthes</taxon>
        <taxon>Cestoda</taxon>
        <taxon>Eucestoda</taxon>
        <taxon>Diphyllobothriidea</taxon>
        <taxon>Diphyllobothriidae</taxon>
        <taxon>Schistocephalus</taxon>
    </lineage>
</organism>
<name>A0A0X3PF45_SCHSO</name>
<feature type="non-terminal residue" evidence="2">
    <location>
        <position position="1"/>
    </location>
</feature>
<feature type="region of interest" description="Disordered" evidence="1">
    <location>
        <begin position="73"/>
        <end position="94"/>
    </location>
</feature>
<protein>
    <submittedName>
        <fullName evidence="2">Uncharacterized protein</fullName>
    </submittedName>
</protein>
<accession>A0A0X3PF45</accession>